<keyword evidence="1" id="KW-0812">Transmembrane</keyword>
<keyword evidence="1" id="KW-0472">Membrane</keyword>
<organism evidence="2 3">
    <name type="scientific">Mycena maculata</name>
    <dbReference type="NCBI Taxonomy" id="230809"/>
    <lineage>
        <taxon>Eukaryota</taxon>
        <taxon>Fungi</taxon>
        <taxon>Dikarya</taxon>
        <taxon>Basidiomycota</taxon>
        <taxon>Agaricomycotina</taxon>
        <taxon>Agaricomycetes</taxon>
        <taxon>Agaricomycetidae</taxon>
        <taxon>Agaricales</taxon>
        <taxon>Marasmiineae</taxon>
        <taxon>Mycenaceae</taxon>
        <taxon>Mycena</taxon>
    </lineage>
</organism>
<feature type="transmembrane region" description="Helical" evidence="1">
    <location>
        <begin position="219"/>
        <end position="237"/>
    </location>
</feature>
<dbReference type="AlphaFoldDB" id="A0AAD7IRL9"/>
<dbReference type="Proteomes" id="UP001215280">
    <property type="component" value="Unassembled WGS sequence"/>
</dbReference>
<feature type="transmembrane region" description="Helical" evidence="1">
    <location>
        <begin position="52"/>
        <end position="71"/>
    </location>
</feature>
<reference evidence="2" key="1">
    <citation type="submission" date="2023-03" db="EMBL/GenBank/DDBJ databases">
        <title>Massive genome expansion in bonnet fungi (Mycena s.s.) driven by repeated elements and novel gene families across ecological guilds.</title>
        <authorList>
            <consortium name="Lawrence Berkeley National Laboratory"/>
            <person name="Harder C.B."/>
            <person name="Miyauchi S."/>
            <person name="Viragh M."/>
            <person name="Kuo A."/>
            <person name="Thoen E."/>
            <person name="Andreopoulos B."/>
            <person name="Lu D."/>
            <person name="Skrede I."/>
            <person name="Drula E."/>
            <person name="Henrissat B."/>
            <person name="Morin E."/>
            <person name="Kohler A."/>
            <person name="Barry K."/>
            <person name="LaButti K."/>
            <person name="Morin E."/>
            <person name="Salamov A."/>
            <person name="Lipzen A."/>
            <person name="Mereny Z."/>
            <person name="Hegedus B."/>
            <person name="Baldrian P."/>
            <person name="Stursova M."/>
            <person name="Weitz H."/>
            <person name="Taylor A."/>
            <person name="Grigoriev I.V."/>
            <person name="Nagy L.G."/>
            <person name="Martin F."/>
            <person name="Kauserud H."/>
        </authorList>
    </citation>
    <scope>NUCLEOTIDE SEQUENCE</scope>
    <source>
        <strain evidence="2">CBHHK188m</strain>
    </source>
</reference>
<keyword evidence="1" id="KW-1133">Transmembrane helix</keyword>
<dbReference type="EMBL" id="JARJLG010000087">
    <property type="protein sequence ID" value="KAJ7749064.1"/>
    <property type="molecule type" value="Genomic_DNA"/>
</dbReference>
<sequence length="252" mass="28604">MGYWYTRTSTVFISISGTVLIAFSGIISAFTHIANSVETDKLEVSTSHWAQWLWLIVWAVASRFYLPWLMLQAVTRLEFSRTDVNFFPNIRRVSPTHMERSSQRLDSRTGWVFQASMCASLIAIYYLLTPDEYHVLSAKLPKPSLDDYPTNLVARFYGLVYFPLKFTGRVSQLLLNQRSKTFTGGYKIAVAVRFILLVLALIVYSPAVVGRFDARPGFSAPQVVDMIALAVMIYQAVSFPKVTPKMEDEDSE</sequence>
<keyword evidence="3" id="KW-1185">Reference proteome</keyword>
<protein>
    <submittedName>
        <fullName evidence="2">Uncharacterized protein</fullName>
    </submittedName>
</protein>
<accession>A0AAD7IRL9</accession>
<proteinExistence type="predicted"/>
<name>A0AAD7IRL9_9AGAR</name>
<feature type="transmembrane region" description="Helical" evidence="1">
    <location>
        <begin position="110"/>
        <end position="128"/>
    </location>
</feature>
<feature type="transmembrane region" description="Helical" evidence="1">
    <location>
        <begin position="12"/>
        <end position="32"/>
    </location>
</feature>
<gene>
    <name evidence="2" type="ORF">DFH07DRAFT_560080</name>
</gene>
<evidence type="ECO:0000313" key="2">
    <source>
        <dbReference type="EMBL" id="KAJ7749064.1"/>
    </source>
</evidence>
<feature type="transmembrane region" description="Helical" evidence="1">
    <location>
        <begin position="185"/>
        <end position="207"/>
    </location>
</feature>
<comment type="caution">
    <text evidence="2">The sequence shown here is derived from an EMBL/GenBank/DDBJ whole genome shotgun (WGS) entry which is preliminary data.</text>
</comment>
<evidence type="ECO:0000313" key="3">
    <source>
        <dbReference type="Proteomes" id="UP001215280"/>
    </source>
</evidence>
<evidence type="ECO:0000256" key="1">
    <source>
        <dbReference type="SAM" id="Phobius"/>
    </source>
</evidence>